<gene>
    <name evidence="6" type="ORF">OE88DRAFT_1638696</name>
</gene>
<evidence type="ECO:0000256" key="5">
    <source>
        <dbReference type="PIRSR" id="PIRSR604294-1"/>
    </source>
</evidence>
<reference evidence="6 7" key="1">
    <citation type="journal article" date="2019" name="Nat. Ecol. Evol.">
        <title>Megaphylogeny resolves global patterns of mushroom evolution.</title>
        <authorList>
            <person name="Varga T."/>
            <person name="Krizsan K."/>
            <person name="Foldi C."/>
            <person name="Dima B."/>
            <person name="Sanchez-Garcia M."/>
            <person name="Sanchez-Ramirez S."/>
            <person name="Szollosi G.J."/>
            <person name="Szarkandi J.G."/>
            <person name="Papp V."/>
            <person name="Albert L."/>
            <person name="Andreopoulos W."/>
            <person name="Angelini C."/>
            <person name="Antonin V."/>
            <person name="Barry K.W."/>
            <person name="Bougher N.L."/>
            <person name="Buchanan P."/>
            <person name="Buyck B."/>
            <person name="Bense V."/>
            <person name="Catcheside P."/>
            <person name="Chovatia M."/>
            <person name="Cooper J."/>
            <person name="Damon W."/>
            <person name="Desjardin D."/>
            <person name="Finy P."/>
            <person name="Geml J."/>
            <person name="Haridas S."/>
            <person name="Hughes K."/>
            <person name="Justo A."/>
            <person name="Karasinski D."/>
            <person name="Kautmanova I."/>
            <person name="Kiss B."/>
            <person name="Kocsube S."/>
            <person name="Kotiranta H."/>
            <person name="LaButti K.M."/>
            <person name="Lechner B.E."/>
            <person name="Liimatainen K."/>
            <person name="Lipzen A."/>
            <person name="Lukacs Z."/>
            <person name="Mihaltcheva S."/>
            <person name="Morgado L.N."/>
            <person name="Niskanen T."/>
            <person name="Noordeloos M.E."/>
            <person name="Ohm R.A."/>
            <person name="Ortiz-Santana B."/>
            <person name="Ovrebo C."/>
            <person name="Racz N."/>
            <person name="Riley R."/>
            <person name="Savchenko A."/>
            <person name="Shiryaev A."/>
            <person name="Soop K."/>
            <person name="Spirin V."/>
            <person name="Szebenyi C."/>
            <person name="Tomsovsky M."/>
            <person name="Tulloss R.E."/>
            <person name="Uehling J."/>
            <person name="Grigoriev I.V."/>
            <person name="Vagvolgyi C."/>
            <person name="Papp T."/>
            <person name="Martin F.M."/>
            <person name="Miettinen O."/>
            <person name="Hibbett D.S."/>
            <person name="Nagy L.G."/>
        </authorList>
    </citation>
    <scope>NUCLEOTIDE SEQUENCE [LARGE SCALE GENOMIC DNA]</scope>
    <source>
        <strain evidence="6 7">OMC1185</strain>
    </source>
</reference>
<dbReference type="GO" id="GO:0010436">
    <property type="term" value="F:carotenoid dioxygenase activity"/>
    <property type="evidence" value="ECO:0007669"/>
    <property type="project" value="TreeGrafter"/>
</dbReference>
<name>A0A5C3MN95_9AGAM</name>
<feature type="binding site" evidence="5">
    <location>
        <position position="208"/>
    </location>
    <ligand>
        <name>Fe cation</name>
        <dbReference type="ChEBI" id="CHEBI:24875"/>
        <note>catalytic</note>
    </ligand>
</feature>
<comment type="similarity">
    <text evidence="1">Belongs to the carotenoid oxygenase family.</text>
</comment>
<feature type="binding site" evidence="5">
    <location>
        <position position="267"/>
    </location>
    <ligand>
        <name>Fe cation</name>
        <dbReference type="ChEBI" id="CHEBI:24875"/>
        <note>catalytic</note>
    </ligand>
</feature>
<keyword evidence="7" id="KW-1185">Reference proteome</keyword>
<proteinExistence type="inferred from homology"/>
<evidence type="ECO:0000313" key="7">
    <source>
        <dbReference type="Proteomes" id="UP000305948"/>
    </source>
</evidence>
<evidence type="ECO:0000313" key="6">
    <source>
        <dbReference type="EMBL" id="TFK46215.1"/>
    </source>
</evidence>
<evidence type="ECO:0000256" key="1">
    <source>
        <dbReference type="ARBA" id="ARBA00006787"/>
    </source>
</evidence>
<evidence type="ECO:0000256" key="4">
    <source>
        <dbReference type="ARBA" id="ARBA00023004"/>
    </source>
</evidence>
<dbReference type="Pfam" id="PF03055">
    <property type="entry name" value="RPE65"/>
    <property type="match status" value="1"/>
</dbReference>
<comment type="cofactor">
    <cofactor evidence="5">
        <name>Fe(2+)</name>
        <dbReference type="ChEBI" id="CHEBI:29033"/>
    </cofactor>
    <text evidence="5">Binds 1 Fe(2+) ion per subunit.</text>
</comment>
<dbReference type="AlphaFoldDB" id="A0A5C3MN95"/>
<evidence type="ECO:0000256" key="3">
    <source>
        <dbReference type="ARBA" id="ARBA00023002"/>
    </source>
</evidence>
<dbReference type="InterPro" id="IPR004294">
    <property type="entry name" value="Carotenoid_Oase"/>
</dbReference>
<evidence type="ECO:0000256" key="2">
    <source>
        <dbReference type="ARBA" id="ARBA00022723"/>
    </source>
</evidence>
<dbReference type="EMBL" id="ML213532">
    <property type="protein sequence ID" value="TFK46215.1"/>
    <property type="molecule type" value="Genomic_DNA"/>
</dbReference>
<organism evidence="6 7">
    <name type="scientific">Heliocybe sulcata</name>
    <dbReference type="NCBI Taxonomy" id="5364"/>
    <lineage>
        <taxon>Eukaryota</taxon>
        <taxon>Fungi</taxon>
        <taxon>Dikarya</taxon>
        <taxon>Basidiomycota</taxon>
        <taxon>Agaricomycotina</taxon>
        <taxon>Agaricomycetes</taxon>
        <taxon>Gloeophyllales</taxon>
        <taxon>Gloeophyllaceae</taxon>
        <taxon>Heliocybe</taxon>
    </lineage>
</organism>
<keyword evidence="4 5" id="KW-0408">Iron</keyword>
<dbReference type="GO" id="GO:0016121">
    <property type="term" value="P:carotene catabolic process"/>
    <property type="evidence" value="ECO:0007669"/>
    <property type="project" value="TreeGrafter"/>
</dbReference>
<keyword evidence="2 5" id="KW-0479">Metal-binding</keyword>
<dbReference type="GO" id="GO:0046872">
    <property type="term" value="F:metal ion binding"/>
    <property type="evidence" value="ECO:0007669"/>
    <property type="project" value="UniProtKB-KW"/>
</dbReference>
<dbReference type="OrthoDB" id="407010at2759"/>
<accession>A0A5C3MN95</accession>
<feature type="binding site" evidence="5">
    <location>
        <position position="518"/>
    </location>
    <ligand>
        <name>Fe cation</name>
        <dbReference type="ChEBI" id="CHEBI:24875"/>
        <note>catalytic</note>
    </ligand>
</feature>
<keyword evidence="3" id="KW-0560">Oxidoreductase</keyword>
<protein>
    <submittedName>
        <fullName evidence="6">Carotenoid oxygenase</fullName>
    </submittedName>
</protein>
<feature type="binding site" evidence="5">
    <location>
        <position position="326"/>
    </location>
    <ligand>
        <name>Fe cation</name>
        <dbReference type="ChEBI" id="CHEBI:24875"/>
        <note>catalytic</note>
    </ligand>
</feature>
<dbReference type="PANTHER" id="PTHR10543">
    <property type="entry name" value="BETA-CAROTENE DIOXYGENASE"/>
    <property type="match status" value="1"/>
</dbReference>
<sequence length="526" mass="57944">MAKGIAVGYENAVEQREPVNLRVTGTIPSWLTGRLYRTGPGTFDVPSSKAASGVVNLKHWFDGLGMSHCFEITPSGEVTYRNHSTALGLQSLYEEAGKVPGVTFGQQDPCETIFSKFFTAFKQLGADALDQRGPDGVNVSVTLTPDMPGFASHHAAPSGSSSGGPRYIISKSDYNALQMLDPDTLRPLHAYTYESLDPRLDGSTSAAHSCLDKETREFYNFTLKFGSAPTYKVFRIRPLSTPDPESGKDYEVDILAEIKNAPAAYIHALTMTEKYVVLCLWQAEFTFVEASIGKWKSKQPSTFYVIDRHAGGIVAKYETPPFFAFHYINAYDSNDDVVIDLAVYDDHRILGLLQLETLRSGAPTPLARARRFVLHDVRNQSPGTTRQAKVVYTLPPSSSIELSTVHPALYHKPYRYAYGMNKEDFSKSAGFADRIIKLDMSAPDSEPKTWSIPGIAPGEPIFVPRPGSSPETQEDDGILLSVVLDGETQKSMLVMLDAKDMKEVARAQMDTHFPFGFHGVFSAPRA</sequence>
<dbReference type="Proteomes" id="UP000305948">
    <property type="component" value="Unassembled WGS sequence"/>
</dbReference>
<dbReference type="STRING" id="5364.A0A5C3MN95"/>
<dbReference type="PANTHER" id="PTHR10543:SF24">
    <property type="entry name" value="CAROTENOID ISOMEROOXYGENASE"/>
    <property type="match status" value="1"/>
</dbReference>